<dbReference type="GO" id="GO:0032259">
    <property type="term" value="P:methylation"/>
    <property type="evidence" value="ECO:0007669"/>
    <property type="project" value="UniProtKB-KW"/>
</dbReference>
<dbReference type="GO" id="GO:0008168">
    <property type="term" value="F:methyltransferase activity"/>
    <property type="evidence" value="ECO:0007669"/>
    <property type="project" value="UniProtKB-KW"/>
</dbReference>
<gene>
    <name evidence="1" type="ORF">C8J26_3933</name>
</gene>
<comment type="caution">
    <text evidence="1">The sequence shown here is derived from an EMBL/GenBank/DDBJ whole genome shotgun (WGS) entry which is preliminary data.</text>
</comment>
<keyword evidence="1" id="KW-0489">Methyltransferase</keyword>
<dbReference type="InterPro" id="IPR029063">
    <property type="entry name" value="SAM-dependent_MTases_sf"/>
</dbReference>
<proteinExistence type="predicted"/>
<dbReference type="SUPFAM" id="SSF53335">
    <property type="entry name" value="S-adenosyl-L-methionine-dependent methyltransferases"/>
    <property type="match status" value="1"/>
</dbReference>
<reference evidence="1 2" key="1">
    <citation type="submission" date="2018-04" db="EMBL/GenBank/DDBJ databases">
        <title>Genomic Encyclopedia of Type Strains, Phase III (KMG-III): the genomes of soil and plant-associated and newly described type strains.</title>
        <authorList>
            <person name="Whitman W."/>
        </authorList>
    </citation>
    <scope>NUCLEOTIDE SEQUENCE [LARGE SCALE GENOMIC DNA]</scope>
    <source>
        <strain evidence="1 2">MA101b</strain>
    </source>
</reference>
<dbReference type="RefSeq" id="WP_107960018.1">
    <property type="nucleotide sequence ID" value="NZ_JAPZPS010000007.1"/>
</dbReference>
<dbReference type="EMBL" id="QAOG01000009">
    <property type="protein sequence ID" value="PTQ58332.1"/>
    <property type="molecule type" value="Genomic_DNA"/>
</dbReference>
<dbReference type="Gene3D" id="3.40.50.150">
    <property type="entry name" value="Vaccinia Virus protein VP39"/>
    <property type="match status" value="1"/>
</dbReference>
<keyword evidence="1" id="KW-0808">Transferase</keyword>
<evidence type="ECO:0000313" key="1">
    <source>
        <dbReference type="EMBL" id="PTQ58332.1"/>
    </source>
</evidence>
<dbReference type="AlphaFoldDB" id="A0A2T5GG72"/>
<accession>A0A2T5GG72</accession>
<dbReference type="CDD" id="cd02440">
    <property type="entry name" value="AdoMet_MTases"/>
    <property type="match status" value="1"/>
</dbReference>
<dbReference type="Proteomes" id="UP000244189">
    <property type="component" value="Unassembled WGS sequence"/>
</dbReference>
<keyword evidence="2" id="KW-1185">Reference proteome</keyword>
<organism evidence="1 2">
    <name type="scientific">Sphingomonas aurantiaca</name>
    <dbReference type="NCBI Taxonomy" id="185949"/>
    <lineage>
        <taxon>Bacteria</taxon>
        <taxon>Pseudomonadati</taxon>
        <taxon>Pseudomonadota</taxon>
        <taxon>Alphaproteobacteria</taxon>
        <taxon>Sphingomonadales</taxon>
        <taxon>Sphingomonadaceae</taxon>
        <taxon>Sphingomonas</taxon>
    </lineage>
</organism>
<dbReference type="Pfam" id="PF13489">
    <property type="entry name" value="Methyltransf_23"/>
    <property type="match status" value="1"/>
</dbReference>
<evidence type="ECO:0000313" key="2">
    <source>
        <dbReference type="Proteomes" id="UP000244189"/>
    </source>
</evidence>
<name>A0A2T5GG72_9SPHN</name>
<protein>
    <submittedName>
        <fullName evidence="1">Methyltransferase family protein</fullName>
    </submittedName>
</protein>
<sequence>MNGDYHASRLTEDHRRGAVWVALWRYVFRHRIAADACVLDLGAGYGDFINSVTARRRIAVDTWAGLADHVAPGVEALVTPVTDLGAIADDSVDFAFASNLFEHLPQDAFVLALREIARTLSPRGTLTILQPNYRYAFREYFDDYTHVAVYSHISLADLLTAHGWDVTEVRPRFLPLTVKSRLPVWPWLIAAYLASPFKPMGKQMLVVARPR</sequence>